<gene>
    <name evidence="4" type="ORF">SAMN05216548_10543</name>
</gene>
<feature type="transmembrane region" description="Helical" evidence="1">
    <location>
        <begin position="50"/>
        <end position="70"/>
    </location>
</feature>
<protein>
    <submittedName>
        <fullName evidence="4">Diguanylate cyclase (GGDEF) domain-containing protein</fullName>
    </submittedName>
</protein>
<dbReference type="Pfam" id="PF00990">
    <property type="entry name" value="GGDEF"/>
    <property type="match status" value="1"/>
</dbReference>
<dbReference type="InterPro" id="IPR001633">
    <property type="entry name" value="EAL_dom"/>
</dbReference>
<sequence length="530" mass="57799">MTRSRLTVLMILVIFTTFGLSYIWENGLEGIVDHALGIPYDGDFEVSERWNFILTSTAFSIISLVVPAALSFRAFSSLQRAHGELIEAQKRTEAIARHDSLTGLPNRRVFAECVGNAIVAARAKGTEVAVLIIDLDRFKGVNDAYGHGLGDMVLVEVAERLRSLVGQNTLFARLGGDEFAAVMEYPAGSNRSFRLAQRVGEEIRRPLQADGIERQMEATIGVALSSQGTMGSDDLIRAADLALTRGKREERGSIRFFEAGMDEEVRRRATAEADLRRALAEGQIHPAYQPLVALADGSLAGFEMLARWKHPTRGPVPPSEFIPLAEELNLIGKLTDGMVRQACLEAKNWPEHLTLAFNLSPAQLSDASLPQRLLSIMDESGFAPSRMEVEITENALMEGTEVAGLVLDALRAAGLRVVIDDFGTGYSSLGYLRDRRFDKVKIDRAFVQSMLESHESAKIVEAVIGLCSSLNLPTTGEGIETGAVLRELVRLGCTYGQGYYLGRPVSAADIARLLAGQTAFDMEGEGRPLS</sequence>
<dbReference type="InterPro" id="IPR029787">
    <property type="entry name" value="Nucleotide_cyclase"/>
</dbReference>
<dbReference type="PROSITE" id="PS50887">
    <property type="entry name" value="GGDEF"/>
    <property type="match status" value="1"/>
</dbReference>
<feature type="domain" description="EAL" evidence="2">
    <location>
        <begin position="268"/>
        <end position="518"/>
    </location>
</feature>
<feature type="domain" description="GGDEF" evidence="3">
    <location>
        <begin position="126"/>
        <end position="259"/>
    </location>
</feature>
<dbReference type="EMBL" id="FOFG01000005">
    <property type="protein sequence ID" value="SEQ49605.1"/>
    <property type="molecule type" value="Genomic_DNA"/>
</dbReference>
<organism evidence="4 5">
    <name type="scientific">Faunimonas pinastri</name>
    <dbReference type="NCBI Taxonomy" id="1855383"/>
    <lineage>
        <taxon>Bacteria</taxon>
        <taxon>Pseudomonadati</taxon>
        <taxon>Pseudomonadota</taxon>
        <taxon>Alphaproteobacteria</taxon>
        <taxon>Hyphomicrobiales</taxon>
        <taxon>Afifellaceae</taxon>
        <taxon>Faunimonas</taxon>
    </lineage>
</organism>
<dbReference type="RefSeq" id="WP_092496197.1">
    <property type="nucleotide sequence ID" value="NZ_FOFG01000005.1"/>
</dbReference>
<dbReference type="Gene3D" id="3.30.70.270">
    <property type="match status" value="1"/>
</dbReference>
<keyword evidence="1" id="KW-1133">Transmembrane helix</keyword>
<dbReference type="SMART" id="SM00052">
    <property type="entry name" value="EAL"/>
    <property type="match status" value="1"/>
</dbReference>
<keyword evidence="1" id="KW-0812">Transmembrane</keyword>
<keyword evidence="1" id="KW-0472">Membrane</keyword>
<proteinExistence type="predicted"/>
<dbReference type="InterPro" id="IPR035919">
    <property type="entry name" value="EAL_sf"/>
</dbReference>
<evidence type="ECO:0000256" key="1">
    <source>
        <dbReference type="SAM" id="Phobius"/>
    </source>
</evidence>
<evidence type="ECO:0000259" key="2">
    <source>
        <dbReference type="PROSITE" id="PS50883"/>
    </source>
</evidence>
<dbReference type="PANTHER" id="PTHR44757">
    <property type="entry name" value="DIGUANYLATE CYCLASE DGCP"/>
    <property type="match status" value="1"/>
</dbReference>
<reference evidence="4 5" key="1">
    <citation type="submission" date="2016-10" db="EMBL/GenBank/DDBJ databases">
        <authorList>
            <person name="de Groot N.N."/>
        </authorList>
    </citation>
    <scope>NUCLEOTIDE SEQUENCE [LARGE SCALE GENOMIC DNA]</scope>
    <source>
        <strain evidence="4 5">A52C2</strain>
    </source>
</reference>
<dbReference type="PROSITE" id="PS50883">
    <property type="entry name" value="EAL"/>
    <property type="match status" value="1"/>
</dbReference>
<evidence type="ECO:0000313" key="4">
    <source>
        <dbReference type="EMBL" id="SEQ49605.1"/>
    </source>
</evidence>
<dbReference type="PANTHER" id="PTHR44757:SF2">
    <property type="entry name" value="BIOFILM ARCHITECTURE MAINTENANCE PROTEIN MBAA"/>
    <property type="match status" value="1"/>
</dbReference>
<evidence type="ECO:0000313" key="5">
    <source>
        <dbReference type="Proteomes" id="UP000199647"/>
    </source>
</evidence>
<dbReference type="STRING" id="1855383.SAMN05216548_10543"/>
<dbReference type="SUPFAM" id="SSF55073">
    <property type="entry name" value="Nucleotide cyclase"/>
    <property type="match status" value="1"/>
</dbReference>
<dbReference type="SUPFAM" id="SSF141868">
    <property type="entry name" value="EAL domain-like"/>
    <property type="match status" value="1"/>
</dbReference>
<name>A0A1H9GHN3_9HYPH</name>
<dbReference type="InterPro" id="IPR000160">
    <property type="entry name" value="GGDEF_dom"/>
</dbReference>
<keyword evidence="5" id="KW-1185">Reference proteome</keyword>
<evidence type="ECO:0000259" key="3">
    <source>
        <dbReference type="PROSITE" id="PS50887"/>
    </source>
</evidence>
<dbReference type="NCBIfam" id="TIGR00254">
    <property type="entry name" value="GGDEF"/>
    <property type="match status" value="1"/>
</dbReference>
<dbReference type="CDD" id="cd01948">
    <property type="entry name" value="EAL"/>
    <property type="match status" value="1"/>
</dbReference>
<dbReference type="Proteomes" id="UP000199647">
    <property type="component" value="Unassembled WGS sequence"/>
</dbReference>
<dbReference type="InterPro" id="IPR052155">
    <property type="entry name" value="Biofilm_reg_signaling"/>
</dbReference>
<dbReference type="OrthoDB" id="9814202at2"/>
<dbReference type="AlphaFoldDB" id="A0A1H9GHN3"/>
<accession>A0A1H9GHN3</accession>
<dbReference type="SMART" id="SM00267">
    <property type="entry name" value="GGDEF"/>
    <property type="match status" value="1"/>
</dbReference>
<dbReference type="InterPro" id="IPR043128">
    <property type="entry name" value="Rev_trsase/Diguanyl_cyclase"/>
</dbReference>
<dbReference type="Pfam" id="PF00563">
    <property type="entry name" value="EAL"/>
    <property type="match status" value="1"/>
</dbReference>
<dbReference type="Gene3D" id="3.20.20.450">
    <property type="entry name" value="EAL domain"/>
    <property type="match status" value="1"/>
</dbReference>
<feature type="transmembrane region" description="Helical" evidence="1">
    <location>
        <begin position="7"/>
        <end position="24"/>
    </location>
</feature>
<dbReference type="CDD" id="cd01949">
    <property type="entry name" value="GGDEF"/>
    <property type="match status" value="1"/>
</dbReference>